<keyword evidence="2" id="KW-1185">Reference proteome</keyword>
<protein>
    <submittedName>
        <fullName evidence="1">Uncharacterized protein</fullName>
    </submittedName>
</protein>
<dbReference type="Proteomes" id="UP000198417">
    <property type="component" value="Unassembled WGS sequence"/>
</dbReference>
<evidence type="ECO:0000313" key="1">
    <source>
        <dbReference type="EMBL" id="SNR28559.1"/>
    </source>
</evidence>
<dbReference type="AlphaFoldDB" id="A0A238V4W8"/>
<name>A0A238V4W8_9RHOB</name>
<evidence type="ECO:0000313" key="2">
    <source>
        <dbReference type="Proteomes" id="UP000198417"/>
    </source>
</evidence>
<sequence length="49" mass="5532">MQMARGRFVVTYQGKTAEFQAINARRVFARRGWLAGQLAFLISSSVRKG</sequence>
<reference evidence="1 2" key="1">
    <citation type="submission" date="2017-06" db="EMBL/GenBank/DDBJ databases">
        <authorList>
            <person name="Kim H.J."/>
            <person name="Triplett B.A."/>
        </authorList>
    </citation>
    <scope>NUCLEOTIDE SEQUENCE [LARGE SCALE GENOMIC DNA]</scope>
    <source>
        <strain evidence="1 2">DSM 29052</strain>
    </source>
</reference>
<dbReference type="EMBL" id="FZNN01000001">
    <property type="protein sequence ID" value="SNR28559.1"/>
    <property type="molecule type" value="Genomic_DNA"/>
</dbReference>
<accession>A0A238V4W8</accession>
<organism evidence="1 2">
    <name type="scientific">Puniceibacterium sediminis</name>
    <dbReference type="NCBI Taxonomy" id="1608407"/>
    <lineage>
        <taxon>Bacteria</taxon>
        <taxon>Pseudomonadati</taxon>
        <taxon>Pseudomonadota</taxon>
        <taxon>Alphaproteobacteria</taxon>
        <taxon>Rhodobacterales</taxon>
        <taxon>Paracoccaceae</taxon>
        <taxon>Puniceibacterium</taxon>
    </lineage>
</organism>
<proteinExistence type="predicted"/>
<gene>
    <name evidence="1" type="ORF">SAMN06265370_101539</name>
</gene>